<accession>A0A4C1YF32</accession>
<comment type="caution">
    <text evidence="2">The sequence shown here is derived from an EMBL/GenBank/DDBJ whole genome shotgun (WGS) entry which is preliminary data.</text>
</comment>
<dbReference type="AlphaFoldDB" id="A0A4C1YF32"/>
<feature type="compositionally biased region" description="Basic residues" evidence="1">
    <location>
        <begin position="126"/>
        <end position="135"/>
    </location>
</feature>
<sequence>MDNATSCSPGAGGISKGPLTRALIKEVLVKFLAEIGYECPEGELNKFVHTATPVSSRVSSNIASFASNQNSSRSQSPSKGKNKRKARSSSSEEDETCSDSTVGGSDGESESDSASSATSTTERLTRSRSHLHSPL</sequence>
<feature type="compositionally biased region" description="Low complexity" evidence="1">
    <location>
        <begin position="63"/>
        <end position="78"/>
    </location>
</feature>
<feature type="compositionally biased region" description="Low complexity" evidence="1">
    <location>
        <begin position="112"/>
        <end position="122"/>
    </location>
</feature>
<dbReference type="Proteomes" id="UP000299102">
    <property type="component" value="Unassembled WGS sequence"/>
</dbReference>
<proteinExistence type="predicted"/>
<dbReference type="EMBL" id="BGZK01001181">
    <property type="protein sequence ID" value="GBP73640.1"/>
    <property type="molecule type" value="Genomic_DNA"/>
</dbReference>
<gene>
    <name evidence="2" type="ORF">EVAR_56319_1</name>
</gene>
<protein>
    <submittedName>
        <fullName evidence="2">Uncharacterized protein</fullName>
    </submittedName>
</protein>
<evidence type="ECO:0000313" key="3">
    <source>
        <dbReference type="Proteomes" id="UP000299102"/>
    </source>
</evidence>
<organism evidence="2 3">
    <name type="scientific">Eumeta variegata</name>
    <name type="common">Bagworm moth</name>
    <name type="synonym">Eumeta japonica</name>
    <dbReference type="NCBI Taxonomy" id="151549"/>
    <lineage>
        <taxon>Eukaryota</taxon>
        <taxon>Metazoa</taxon>
        <taxon>Ecdysozoa</taxon>
        <taxon>Arthropoda</taxon>
        <taxon>Hexapoda</taxon>
        <taxon>Insecta</taxon>
        <taxon>Pterygota</taxon>
        <taxon>Neoptera</taxon>
        <taxon>Endopterygota</taxon>
        <taxon>Lepidoptera</taxon>
        <taxon>Glossata</taxon>
        <taxon>Ditrysia</taxon>
        <taxon>Tineoidea</taxon>
        <taxon>Psychidae</taxon>
        <taxon>Oiketicinae</taxon>
        <taxon>Eumeta</taxon>
    </lineage>
</organism>
<reference evidence="2 3" key="1">
    <citation type="journal article" date="2019" name="Commun. Biol.">
        <title>The bagworm genome reveals a unique fibroin gene that provides high tensile strength.</title>
        <authorList>
            <person name="Kono N."/>
            <person name="Nakamura H."/>
            <person name="Ohtoshi R."/>
            <person name="Tomita M."/>
            <person name="Numata K."/>
            <person name="Arakawa K."/>
        </authorList>
    </citation>
    <scope>NUCLEOTIDE SEQUENCE [LARGE SCALE GENOMIC DNA]</scope>
</reference>
<evidence type="ECO:0000313" key="2">
    <source>
        <dbReference type="EMBL" id="GBP73640.1"/>
    </source>
</evidence>
<feature type="region of interest" description="Disordered" evidence="1">
    <location>
        <begin position="58"/>
        <end position="135"/>
    </location>
</feature>
<keyword evidence="3" id="KW-1185">Reference proteome</keyword>
<evidence type="ECO:0000256" key="1">
    <source>
        <dbReference type="SAM" id="MobiDB-lite"/>
    </source>
</evidence>
<name>A0A4C1YF32_EUMVA</name>